<sequence length="216" mass="23850">MRPWPKFAKHGYGVGVQHLRARIETHLASFERVSLDPTGRRQAAVAIVVSPTAQGPAWILTRRALHMRRGAGNYALPGGNIDPGEDPIDAARRETYEELGVELAREGALGLLDDFLTLGGHVVTPVVFWTPEPVTLAPNPEEVHAAWLVPLADLDHPRAPRRSRHPDGGPPILRMFARGSWLNPPTAAWLYQFREVCLHGRPCRTDAIGQPGWTAR</sequence>
<dbReference type="CDD" id="cd03426">
    <property type="entry name" value="NUDIX_CoAse_Nudt7"/>
    <property type="match status" value="1"/>
</dbReference>
<comment type="cofactor">
    <cofactor evidence="1">
        <name>Mn(2+)</name>
        <dbReference type="ChEBI" id="CHEBI:29035"/>
    </cofactor>
</comment>
<proteinExistence type="inferred from homology"/>
<keyword evidence="3" id="KW-0479">Metal-binding</keyword>
<dbReference type="PROSITE" id="PS51462">
    <property type="entry name" value="NUDIX"/>
    <property type="match status" value="1"/>
</dbReference>
<dbReference type="EMBL" id="QFYS01000005">
    <property type="protein sequence ID" value="RAK64798.1"/>
    <property type="molecule type" value="Genomic_DNA"/>
</dbReference>
<evidence type="ECO:0000256" key="5">
    <source>
        <dbReference type="ARBA" id="ARBA00022842"/>
    </source>
</evidence>
<dbReference type="SUPFAM" id="SSF55811">
    <property type="entry name" value="Nudix"/>
    <property type="match status" value="1"/>
</dbReference>
<name>A0A328BIE7_9CAUL</name>
<dbReference type="GO" id="GO:0046872">
    <property type="term" value="F:metal ion binding"/>
    <property type="evidence" value="ECO:0007669"/>
    <property type="project" value="UniProtKB-KW"/>
</dbReference>
<comment type="caution">
    <text evidence="9">The sequence shown here is derived from an EMBL/GenBank/DDBJ whole genome shotgun (WGS) entry which is preliminary data.</text>
</comment>
<evidence type="ECO:0000313" key="9">
    <source>
        <dbReference type="EMBL" id="RAK64798.1"/>
    </source>
</evidence>
<keyword evidence="5" id="KW-0460">Magnesium</keyword>
<feature type="domain" description="Nudix hydrolase" evidence="8">
    <location>
        <begin position="39"/>
        <end position="174"/>
    </location>
</feature>
<dbReference type="PRINTS" id="PR00502">
    <property type="entry name" value="NUDIXFAMILY"/>
</dbReference>
<reference evidence="9 10" key="1">
    <citation type="submission" date="2018-05" db="EMBL/GenBank/DDBJ databases">
        <authorList>
            <person name="Lanie J.A."/>
            <person name="Ng W.-L."/>
            <person name="Kazmierczak K.M."/>
            <person name="Andrzejewski T.M."/>
            <person name="Davidsen T.M."/>
            <person name="Wayne K.J."/>
            <person name="Tettelin H."/>
            <person name="Glass J.I."/>
            <person name="Rusch D."/>
            <person name="Podicherti R."/>
            <person name="Tsui H.-C.T."/>
            <person name="Winkler M.E."/>
        </authorList>
    </citation>
    <scope>NUCLEOTIDE SEQUENCE [LARGE SCALE GENOMIC DNA]</scope>
    <source>
        <strain evidence="9 10">BUT-10</strain>
    </source>
</reference>
<dbReference type="RefSeq" id="WP_111276336.1">
    <property type="nucleotide sequence ID" value="NZ_QFYS01000005.1"/>
</dbReference>
<comment type="cofactor">
    <cofactor evidence="2">
        <name>Mg(2+)</name>
        <dbReference type="ChEBI" id="CHEBI:18420"/>
    </cofactor>
</comment>
<dbReference type="Gene3D" id="3.90.79.10">
    <property type="entry name" value="Nucleoside Triphosphate Pyrophosphohydrolase"/>
    <property type="match status" value="1"/>
</dbReference>
<dbReference type="AlphaFoldDB" id="A0A328BIE7"/>
<dbReference type="InterPro" id="IPR015797">
    <property type="entry name" value="NUDIX_hydrolase-like_dom_sf"/>
</dbReference>
<evidence type="ECO:0000256" key="1">
    <source>
        <dbReference type="ARBA" id="ARBA00001936"/>
    </source>
</evidence>
<evidence type="ECO:0000256" key="3">
    <source>
        <dbReference type="ARBA" id="ARBA00022723"/>
    </source>
</evidence>
<accession>A0A328BIE7</accession>
<dbReference type="Pfam" id="PF00293">
    <property type="entry name" value="NUDIX"/>
    <property type="match status" value="1"/>
</dbReference>
<evidence type="ECO:0000256" key="4">
    <source>
        <dbReference type="ARBA" id="ARBA00022801"/>
    </source>
</evidence>
<protein>
    <submittedName>
        <fullName evidence="9">Coenzyme A pyrophosphatase</fullName>
    </submittedName>
</protein>
<evidence type="ECO:0000259" key="8">
    <source>
        <dbReference type="PROSITE" id="PS51462"/>
    </source>
</evidence>
<gene>
    <name evidence="9" type="ORF">DJ019_12290</name>
</gene>
<dbReference type="Proteomes" id="UP000249524">
    <property type="component" value="Unassembled WGS sequence"/>
</dbReference>
<dbReference type="InterPro" id="IPR000086">
    <property type="entry name" value="NUDIX_hydrolase_dom"/>
</dbReference>
<keyword evidence="10" id="KW-1185">Reference proteome</keyword>
<dbReference type="InterPro" id="IPR020084">
    <property type="entry name" value="NUDIX_hydrolase_CS"/>
</dbReference>
<organism evidence="9 10">
    <name type="scientific">Phenylobacterium kunshanense</name>
    <dbReference type="NCBI Taxonomy" id="1445034"/>
    <lineage>
        <taxon>Bacteria</taxon>
        <taxon>Pseudomonadati</taxon>
        <taxon>Pseudomonadota</taxon>
        <taxon>Alphaproteobacteria</taxon>
        <taxon>Caulobacterales</taxon>
        <taxon>Caulobacteraceae</taxon>
        <taxon>Phenylobacterium</taxon>
    </lineage>
</organism>
<comment type="similarity">
    <text evidence="7">Belongs to the Nudix hydrolase family.</text>
</comment>
<evidence type="ECO:0000256" key="6">
    <source>
        <dbReference type="ARBA" id="ARBA00023211"/>
    </source>
</evidence>
<dbReference type="PROSITE" id="PS00893">
    <property type="entry name" value="NUDIX_BOX"/>
    <property type="match status" value="1"/>
</dbReference>
<dbReference type="GO" id="GO:0010945">
    <property type="term" value="F:coenzyme A diphosphatase activity"/>
    <property type="evidence" value="ECO:0007669"/>
    <property type="project" value="InterPro"/>
</dbReference>
<keyword evidence="6" id="KW-0464">Manganese</keyword>
<dbReference type="InterPro" id="IPR045121">
    <property type="entry name" value="CoAse"/>
</dbReference>
<evidence type="ECO:0000256" key="2">
    <source>
        <dbReference type="ARBA" id="ARBA00001946"/>
    </source>
</evidence>
<evidence type="ECO:0000256" key="7">
    <source>
        <dbReference type="RuleBase" id="RU003476"/>
    </source>
</evidence>
<dbReference type="OrthoDB" id="9761969at2"/>
<dbReference type="PANTHER" id="PTHR12992:SF11">
    <property type="entry name" value="MITOCHONDRIAL COENZYME A DIPHOSPHATASE NUDT8"/>
    <property type="match status" value="1"/>
</dbReference>
<evidence type="ECO:0000313" key="10">
    <source>
        <dbReference type="Proteomes" id="UP000249524"/>
    </source>
</evidence>
<keyword evidence="4 7" id="KW-0378">Hydrolase</keyword>
<dbReference type="InterPro" id="IPR020476">
    <property type="entry name" value="Nudix_hydrolase"/>
</dbReference>
<dbReference type="PANTHER" id="PTHR12992">
    <property type="entry name" value="NUDIX HYDROLASE"/>
    <property type="match status" value="1"/>
</dbReference>